<accession>A0ABU2BJG0</accession>
<keyword evidence="3 6" id="KW-0812">Transmembrane</keyword>
<evidence type="ECO:0000256" key="6">
    <source>
        <dbReference type="RuleBase" id="RU003943"/>
    </source>
</evidence>
<dbReference type="InterPro" id="IPR001626">
    <property type="entry name" value="ABC_TroCD"/>
</dbReference>
<feature type="transmembrane region" description="Helical" evidence="7">
    <location>
        <begin position="100"/>
        <end position="118"/>
    </location>
</feature>
<dbReference type="Proteomes" id="UP001183817">
    <property type="component" value="Unassembled WGS sequence"/>
</dbReference>
<organism evidence="8 9">
    <name type="scientific">Paeniglutamicibacter sulfureus</name>
    <dbReference type="NCBI Taxonomy" id="43666"/>
    <lineage>
        <taxon>Bacteria</taxon>
        <taxon>Bacillati</taxon>
        <taxon>Actinomycetota</taxon>
        <taxon>Actinomycetes</taxon>
        <taxon>Micrococcales</taxon>
        <taxon>Micrococcaceae</taxon>
        <taxon>Paeniglutamicibacter</taxon>
    </lineage>
</organism>
<dbReference type="EMBL" id="JAVDYI010000001">
    <property type="protein sequence ID" value="MDR7358109.1"/>
    <property type="molecule type" value="Genomic_DNA"/>
</dbReference>
<feature type="transmembrane region" description="Helical" evidence="7">
    <location>
        <begin position="70"/>
        <end position="88"/>
    </location>
</feature>
<evidence type="ECO:0000313" key="9">
    <source>
        <dbReference type="Proteomes" id="UP001183817"/>
    </source>
</evidence>
<gene>
    <name evidence="8" type="ORF">J2S64_001800</name>
</gene>
<protein>
    <submittedName>
        <fullName evidence="8">ABC-type Mn2+/Zn2+ transport system permease subunit</fullName>
    </submittedName>
</protein>
<feature type="transmembrane region" description="Helical" evidence="7">
    <location>
        <begin position="253"/>
        <end position="272"/>
    </location>
</feature>
<dbReference type="Pfam" id="PF00950">
    <property type="entry name" value="ABC-3"/>
    <property type="match status" value="1"/>
</dbReference>
<evidence type="ECO:0000313" key="8">
    <source>
        <dbReference type="EMBL" id="MDR7358109.1"/>
    </source>
</evidence>
<reference evidence="8 9" key="1">
    <citation type="submission" date="2023-07" db="EMBL/GenBank/DDBJ databases">
        <title>Sequencing the genomes of 1000 actinobacteria strains.</title>
        <authorList>
            <person name="Klenk H.-P."/>
        </authorList>
    </citation>
    <scope>NUCLEOTIDE SEQUENCE [LARGE SCALE GENOMIC DNA]</scope>
    <source>
        <strain evidence="8 9">DSM 20167</strain>
    </source>
</reference>
<dbReference type="PANTHER" id="PTHR30477:SF13">
    <property type="entry name" value="IRON TRANSPORT SYSTEM MEMBRANE PROTEIN HI_0360-RELATED"/>
    <property type="match status" value="1"/>
</dbReference>
<evidence type="ECO:0000256" key="7">
    <source>
        <dbReference type="SAM" id="Phobius"/>
    </source>
</evidence>
<comment type="subcellular location">
    <subcellularLocation>
        <location evidence="6">Cell membrane</location>
        <topology evidence="6">Multi-pass membrane protein</topology>
    </subcellularLocation>
    <subcellularLocation>
        <location evidence="1">Membrane</location>
        <topology evidence="1">Multi-pass membrane protein</topology>
    </subcellularLocation>
</comment>
<evidence type="ECO:0000256" key="4">
    <source>
        <dbReference type="ARBA" id="ARBA00022989"/>
    </source>
</evidence>
<dbReference type="Gene3D" id="1.10.3470.10">
    <property type="entry name" value="ABC transporter involved in vitamin B12 uptake, BtuC"/>
    <property type="match status" value="1"/>
</dbReference>
<comment type="caution">
    <text evidence="8">The sequence shown here is derived from an EMBL/GenBank/DDBJ whole genome shotgun (WGS) entry which is preliminary data.</text>
</comment>
<dbReference type="SUPFAM" id="SSF81345">
    <property type="entry name" value="ABC transporter involved in vitamin B12 uptake, BtuC"/>
    <property type="match status" value="1"/>
</dbReference>
<keyword evidence="4 7" id="KW-1133">Transmembrane helix</keyword>
<comment type="similarity">
    <text evidence="2 6">Belongs to the ABC-3 integral membrane protein family.</text>
</comment>
<keyword evidence="9" id="KW-1185">Reference proteome</keyword>
<evidence type="ECO:0000256" key="2">
    <source>
        <dbReference type="ARBA" id="ARBA00008034"/>
    </source>
</evidence>
<dbReference type="RefSeq" id="WP_310289798.1">
    <property type="nucleotide sequence ID" value="NZ_BAAAWO010000001.1"/>
</dbReference>
<proteinExistence type="inferred from homology"/>
<feature type="transmembrane region" description="Helical" evidence="7">
    <location>
        <begin position="20"/>
        <end position="38"/>
    </location>
</feature>
<sequence length="284" mass="27924">MSEALHWLLGPFAHDFMQHAAISCLALGIAAPIAGIWATHRRMVYLTDAMSHAVLAGVAAASLLGGSLLLGGLGSAAVMAVVVALLVARSRLAEDSAIGIAGQGLFALGVIGVSLGSDPRALSHALFGNPLTVTATDLALQAGLAALVLGTVVLFLPVLTATTFDAGHARSLGVKTTVLDVGLVLALGLVVVVGMTTVGVLMVVVLCIAPAAGAGLVARTLAGTLATAVGLGTAASLGGLLAAYHLALPAGPVIAVAAVLLVAVCALPRLAVRTHRPAPEGAPA</sequence>
<dbReference type="PANTHER" id="PTHR30477">
    <property type="entry name" value="ABC-TRANSPORTER METAL-BINDING PROTEIN"/>
    <property type="match status" value="1"/>
</dbReference>
<evidence type="ECO:0000256" key="1">
    <source>
        <dbReference type="ARBA" id="ARBA00004141"/>
    </source>
</evidence>
<name>A0ABU2BJG0_9MICC</name>
<keyword evidence="6" id="KW-0813">Transport</keyword>
<evidence type="ECO:0000256" key="3">
    <source>
        <dbReference type="ARBA" id="ARBA00022692"/>
    </source>
</evidence>
<feature type="transmembrane region" description="Helical" evidence="7">
    <location>
        <begin position="138"/>
        <end position="160"/>
    </location>
</feature>
<keyword evidence="5 7" id="KW-0472">Membrane</keyword>
<dbReference type="InterPro" id="IPR037294">
    <property type="entry name" value="ABC_BtuC-like"/>
</dbReference>
<evidence type="ECO:0000256" key="5">
    <source>
        <dbReference type="ARBA" id="ARBA00023136"/>
    </source>
</evidence>